<dbReference type="PANTHER" id="PTHR48111">
    <property type="entry name" value="REGULATOR OF RPOS"/>
    <property type="match status" value="1"/>
</dbReference>
<evidence type="ECO:0000313" key="11">
    <source>
        <dbReference type="Proteomes" id="UP001238179"/>
    </source>
</evidence>
<keyword evidence="2" id="KW-0902">Two-component regulatory system</keyword>
<keyword evidence="11" id="KW-1185">Reference proteome</keyword>
<dbReference type="Gene3D" id="3.40.50.2300">
    <property type="match status" value="1"/>
</dbReference>
<dbReference type="InterPro" id="IPR001867">
    <property type="entry name" value="OmpR/PhoB-type_DNA-bd"/>
</dbReference>
<keyword evidence="4 7" id="KW-0238">DNA-binding</keyword>
<evidence type="ECO:0000256" key="6">
    <source>
        <dbReference type="PROSITE-ProRule" id="PRU00169"/>
    </source>
</evidence>
<feature type="domain" description="OmpR/PhoB-type" evidence="9">
    <location>
        <begin position="124"/>
        <end position="220"/>
    </location>
</feature>
<protein>
    <submittedName>
        <fullName evidence="10">DNA-binding response regulator</fullName>
    </submittedName>
</protein>
<dbReference type="AlphaFoldDB" id="A0AA48GNH8"/>
<dbReference type="RefSeq" id="WP_316413325.1">
    <property type="nucleotide sequence ID" value="NZ_AP027080.1"/>
</dbReference>
<dbReference type="EMBL" id="AP027080">
    <property type="protein sequence ID" value="BDU74652.1"/>
    <property type="molecule type" value="Genomic_DNA"/>
</dbReference>
<dbReference type="SUPFAM" id="SSF52172">
    <property type="entry name" value="CheY-like"/>
    <property type="match status" value="1"/>
</dbReference>
<name>A0AA48GNH8_9BACT</name>
<dbReference type="InterPro" id="IPR011006">
    <property type="entry name" value="CheY-like_superfamily"/>
</dbReference>
<reference evidence="11" key="1">
    <citation type="journal article" date="2023" name="Int. J. Syst. Evol. Microbiol.">
        <title>Mesoterricola silvestris gen. nov., sp. nov., Mesoterricola sediminis sp. nov., Geothrix oryzae sp. nov., Geothrix edaphica sp. nov., Geothrix rubra sp. nov., and Geothrix limicola sp. nov., six novel members of Acidobacteriota isolated from soils.</title>
        <authorList>
            <person name="Itoh H."/>
            <person name="Sugisawa Y."/>
            <person name="Mise K."/>
            <person name="Xu Z."/>
            <person name="Kuniyasu M."/>
            <person name="Ushijima N."/>
            <person name="Kawano K."/>
            <person name="Kobayashi E."/>
            <person name="Shiratori Y."/>
            <person name="Masuda Y."/>
            <person name="Senoo K."/>
        </authorList>
    </citation>
    <scope>NUCLEOTIDE SEQUENCE [LARGE SCALE GENOMIC DNA]</scope>
    <source>
        <strain evidence="11">W79</strain>
    </source>
</reference>
<dbReference type="Gene3D" id="6.10.250.690">
    <property type="match status" value="1"/>
</dbReference>
<evidence type="ECO:0000256" key="2">
    <source>
        <dbReference type="ARBA" id="ARBA00023012"/>
    </source>
</evidence>
<evidence type="ECO:0000313" key="10">
    <source>
        <dbReference type="EMBL" id="BDU74652.1"/>
    </source>
</evidence>
<organism evidence="10 11">
    <name type="scientific">Mesoterricola silvestris</name>
    <dbReference type="NCBI Taxonomy" id="2927979"/>
    <lineage>
        <taxon>Bacteria</taxon>
        <taxon>Pseudomonadati</taxon>
        <taxon>Acidobacteriota</taxon>
        <taxon>Holophagae</taxon>
        <taxon>Holophagales</taxon>
        <taxon>Holophagaceae</taxon>
        <taxon>Mesoterricola</taxon>
    </lineage>
</organism>
<dbReference type="FunFam" id="3.40.50.2300:FF:000002">
    <property type="entry name" value="DNA-binding response regulator PhoP"/>
    <property type="match status" value="1"/>
</dbReference>
<sequence>MKILLVEDNRALSEWLARTLHADGYTVECSYDGPDADLRLTTETYDLVILDLALPGLHGREVLKRLRGRRNPVPVLILTAFDGTKDRVDGLDIGADDYMAKPFEVHELEARMRALLRRANQQKNPVLTCASLAYDTNSRVFTLAGAPLSLTPREHSVLEMLMMKAGKTVSKRGLAESLFSLDEDVNPDAIEIYVHRVRRKLEPGDAVIVTLRGLGYLLKPRHVD</sequence>
<accession>A0AA48GNH8</accession>
<dbReference type="GO" id="GO:0000976">
    <property type="term" value="F:transcription cis-regulatory region binding"/>
    <property type="evidence" value="ECO:0007669"/>
    <property type="project" value="TreeGrafter"/>
</dbReference>
<dbReference type="PROSITE" id="PS51755">
    <property type="entry name" value="OMPR_PHOB"/>
    <property type="match status" value="1"/>
</dbReference>
<dbReference type="Gene3D" id="1.10.10.10">
    <property type="entry name" value="Winged helix-like DNA-binding domain superfamily/Winged helix DNA-binding domain"/>
    <property type="match status" value="1"/>
</dbReference>
<dbReference type="PROSITE" id="PS50110">
    <property type="entry name" value="RESPONSE_REGULATORY"/>
    <property type="match status" value="1"/>
</dbReference>
<evidence type="ECO:0000256" key="1">
    <source>
        <dbReference type="ARBA" id="ARBA00022553"/>
    </source>
</evidence>
<evidence type="ECO:0000256" key="3">
    <source>
        <dbReference type="ARBA" id="ARBA00023015"/>
    </source>
</evidence>
<dbReference type="KEGG" id="msil:METEAL_38260"/>
<dbReference type="InterPro" id="IPR001789">
    <property type="entry name" value="Sig_transdc_resp-reg_receiver"/>
</dbReference>
<feature type="modified residue" description="4-aspartylphosphate" evidence="6">
    <location>
        <position position="51"/>
    </location>
</feature>
<dbReference type="InterPro" id="IPR036388">
    <property type="entry name" value="WH-like_DNA-bd_sf"/>
</dbReference>
<feature type="DNA-binding region" description="OmpR/PhoB-type" evidence="7">
    <location>
        <begin position="124"/>
        <end position="220"/>
    </location>
</feature>
<dbReference type="GO" id="GO:0032993">
    <property type="term" value="C:protein-DNA complex"/>
    <property type="evidence" value="ECO:0007669"/>
    <property type="project" value="TreeGrafter"/>
</dbReference>
<dbReference type="CDD" id="cd17624">
    <property type="entry name" value="REC_OmpR_PmrA-like"/>
    <property type="match status" value="1"/>
</dbReference>
<dbReference type="SMART" id="SM00862">
    <property type="entry name" value="Trans_reg_C"/>
    <property type="match status" value="1"/>
</dbReference>
<evidence type="ECO:0000256" key="7">
    <source>
        <dbReference type="PROSITE-ProRule" id="PRU01091"/>
    </source>
</evidence>
<evidence type="ECO:0000259" key="8">
    <source>
        <dbReference type="PROSITE" id="PS50110"/>
    </source>
</evidence>
<evidence type="ECO:0000256" key="4">
    <source>
        <dbReference type="ARBA" id="ARBA00023125"/>
    </source>
</evidence>
<evidence type="ECO:0000256" key="5">
    <source>
        <dbReference type="ARBA" id="ARBA00023163"/>
    </source>
</evidence>
<dbReference type="GO" id="GO:0005829">
    <property type="term" value="C:cytosol"/>
    <property type="evidence" value="ECO:0007669"/>
    <property type="project" value="TreeGrafter"/>
</dbReference>
<dbReference type="Pfam" id="PF00072">
    <property type="entry name" value="Response_reg"/>
    <property type="match status" value="1"/>
</dbReference>
<dbReference type="GO" id="GO:0000156">
    <property type="term" value="F:phosphorelay response regulator activity"/>
    <property type="evidence" value="ECO:0007669"/>
    <property type="project" value="TreeGrafter"/>
</dbReference>
<keyword evidence="3" id="KW-0805">Transcription regulation</keyword>
<proteinExistence type="predicted"/>
<dbReference type="SMART" id="SM00448">
    <property type="entry name" value="REC"/>
    <property type="match status" value="1"/>
</dbReference>
<dbReference type="PANTHER" id="PTHR48111:SF67">
    <property type="entry name" value="TRANSCRIPTIONAL REGULATORY PROTEIN TCTD"/>
    <property type="match status" value="1"/>
</dbReference>
<feature type="domain" description="Response regulatory" evidence="8">
    <location>
        <begin position="2"/>
        <end position="116"/>
    </location>
</feature>
<dbReference type="Proteomes" id="UP001238179">
    <property type="component" value="Chromosome"/>
</dbReference>
<keyword evidence="5" id="KW-0804">Transcription</keyword>
<dbReference type="GO" id="GO:0006355">
    <property type="term" value="P:regulation of DNA-templated transcription"/>
    <property type="evidence" value="ECO:0007669"/>
    <property type="project" value="InterPro"/>
</dbReference>
<dbReference type="Pfam" id="PF00486">
    <property type="entry name" value="Trans_reg_C"/>
    <property type="match status" value="1"/>
</dbReference>
<keyword evidence="1 6" id="KW-0597">Phosphoprotein</keyword>
<dbReference type="CDD" id="cd00383">
    <property type="entry name" value="trans_reg_C"/>
    <property type="match status" value="1"/>
</dbReference>
<dbReference type="InterPro" id="IPR039420">
    <property type="entry name" value="WalR-like"/>
</dbReference>
<gene>
    <name evidence="10" type="ORF">METEAL_38260</name>
</gene>
<evidence type="ECO:0000259" key="9">
    <source>
        <dbReference type="PROSITE" id="PS51755"/>
    </source>
</evidence>